<dbReference type="Proteomes" id="UP000466442">
    <property type="component" value="Linkage Group LG1"/>
</dbReference>
<evidence type="ECO:0000313" key="1">
    <source>
        <dbReference type="EMBL" id="KAF6216923.1"/>
    </source>
</evidence>
<dbReference type="EMBL" id="WIXP02000001">
    <property type="protein sequence ID" value="KAF6216923.1"/>
    <property type="molecule type" value="Genomic_DNA"/>
</dbReference>
<organism evidence="1 2">
    <name type="scientific">Apolygus lucorum</name>
    <name type="common">Small green plant bug</name>
    <name type="synonym">Lygocoris lucorum</name>
    <dbReference type="NCBI Taxonomy" id="248454"/>
    <lineage>
        <taxon>Eukaryota</taxon>
        <taxon>Metazoa</taxon>
        <taxon>Ecdysozoa</taxon>
        <taxon>Arthropoda</taxon>
        <taxon>Hexapoda</taxon>
        <taxon>Insecta</taxon>
        <taxon>Pterygota</taxon>
        <taxon>Neoptera</taxon>
        <taxon>Paraneoptera</taxon>
        <taxon>Hemiptera</taxon>
        <taxon>Heteroptera</taxon>
        <taxon>Panheteroptera</taxon>
        <taxon>Cimicomorpha</taxon>
        <taxon>Miridae</taxon>
        <taxon>Mirini</taxon>
        <taxon>Apolygus</taxon>
    </lineage>
</organism>
<comment type="caution">
    <text evidence="1">The sequence shown here is derived from an EMBL/GenBank/DDBJ whole genome shotgun (WGS) entry which is preliminary data.</text>
</comment>
<evidence type="ECO:0000313" key="2">
    <source>
        <dbReference type="Proteomes" id="UP000466442"/>
    </source>
</evidence>
<protein>
    <submittedName>
        <fullName evidence="1">Uncharacterized protein</fullName>
    </submittedName>
</protein>
<reference evidence="1" key="1">
    <citation type="journal article" date="2021" name="Mol. Ecol. Resour.">
        <title>Apolygus lucorum genome provides insights into omnivorousness and mesophyll feeding.</title>
        <authorList>
            <person name="Liu Y."/>
            <person name="Liu H."/>
            <person name="Wang H."/>
            <person name="Huang T."/>
            <person name="Liu B."/>
            <person name="Yang B."/>
            <person name="Yin L."/>
            <person name="Li B."/>
            <person name="Zhang Y."/>
            <person name="Zhang S."/>
            <person name="Jiang F."/>
            <person name="Zhang X."/>
            <person name="Ren Y."/>
            <person name="Wang B."/>
            <person name="Wang S."/>
            <person name="Lu Y."/>
            <person name="Wu K."/>
            <person name="Fan W."/>
            <person name="Wang G."/>
        </authorList>
    </citation>
    <scope>NUCLEOTIDE SEQUENCE</scope>
    <source>
        <strain evidence="1">12Hb</strain>
    </source>
</reference>
<dbReference type="AlphaFoldDB" id="A0A8S9Y6W2"/>
<name>A0A8S9Y6W2_APOLU</name>
<sequence>MTGKLHFSQSVLQFCTSTNWWQIEILVFFKPHTASKRRFLHWGHSYVDVGNEENNAATHTNEAEGNKAAMTLTEIVDALKGMQESNVGGGIVFPGPPPNMKAAVAKRPRAMTWSLRYWL</sequence>
<keyword evidence="2" id="KW-1185">Reference proteome</keyword>
<gene>
    <name evidence="1" type="ORF">GE061_001274</name>
</gene>
<accession>A0A8S9Y6W2</accession>
<proteinExistence type="predicted"/>